<evidence type="ECO:0000256" key="6">
    <source>
        <dbReference type="ARBA" id="ARBA00023136"/>
    </source>
</evidence>
<keyword evidence="6 7" id="KW-0472">Membrane</keyword>
<evidence type="ECO:0000256" key="5">
    <source>
        <dbReference type="ARBA" id="ARBA00022989"/>
    </source>
</evidence>
<dbReference type="InterPro" id="IPR032818">
    <property type="entry name" value="DedA-like"/>
</dbReference>
<evidence type="ECO:0000313" key="9">
    <source>
        <dbReference type="EMBL" id="UZJ25031.1"/>
    </source>
</evidence>
<reference evidence="9" key="1">
    <citation type="submission" date="2022-10" db="EMBL/GenBank/DDBJ databases">
        <title>Rhodococcus sp.75.</title>
        <authorList>
            <person name="Sun M."/>
        </authorList>
    </citation>
    <scope>NUCLEOTIDE SEQUENCE</scope>
    <source>
        <strain evidence="9">75</strain>
    </source>
</reference>
<evidence type="ECO:0000313" key="10">
    <source>
        <dbReference type="Proteomes" id="UP001164965"/>
    </source>
</evidence>
<dbReference type="Pfam" id="PF09335">
    <property type="entry name" value="VTT_dom"/>
    <property type="match status" value="1"/>
</dbReference>
<evidence type="ECO:0000259" key="8">
    <source>
        <dbReference type="Pfam" id="PF09335"/>
    </source>
</evidence>
<dbReference type="PANTHER" id="PTHR30353:SF0">
    <property type="entry name" value="TRANSMEMBRANE PROTEIN"/>
    <property type="match status" value="1"/>
</dbReference>
<keyword evidence="5 7" id="KW-1133">Transmembrane helix</keyword>
<comment type="subcellular location">
    <subcellularLocation>
        <location evidence="1 7">Cell membrane</location>
        <topology evidence="1 7">Multi-pass membrane protein</topology>
    </subcellularLocation>
</comment>
<keyword evidence="3 7" id="KW-1003">Cell membrane</keyword>
<comment type="similarity">
    <text evidence="2 7">Belongs to the DedA family.</text>
</comment>
<feature type="transmembrane region" description="Helical" evidence="7">
    <location>
        <begin position="195"/>
        <end position="216"/>
    </location>
</feature>
<sequence length="231" mass="24637">MTPTSTATLALGPEFIQPNYLLDSFGLIGLLLVVFAECALLVGFFLPGDSLLFTAGLLATGGAELAGRQVSSVAPLWLLLVTVPVAAIAGDQVGYLIGRKAGPSIFDRDDSRLFKRRYVTEAHEFFDKHGGKAVVLARFVPVVRTFIPVTAGVARMPYRSFLTSNVLGGLLWGVGVTLLGYFLGQIDAVAKNIELILILIVALSVLPVALQVLRSWRAGQQARRGRGTTAA</sequence>
<dbReference type="RefSeq" id="WP_265383137.1">
    <property type="nucleotide sequence ID" value="NZ_CP110615.1"/>
</dbReference>
<feature type="domain" description="VTT" evidence="8">
    <location>
        <begin position="47"/>
        <end position="181"/>
    </location>
</feature>
<dbReference type="Proteomes" id="UP001164965">
    <property type="component" value="Chromosome"/>
</dbReference>
<evidence type="ECO:0000256" key="2">
    <source>
        <dbReference type="ARBA" id="ARBA00010792"/>
    </source>
</evidence>
<organism evidence="9 10">
    <name type="scientific">Rhodococcus antarcticus</name>
    <dbReference type="NCBI Taxonomy" id="2987751"/>
    <lineage>
        <taxon>Bacteria</taxon>
        <taxon>Bacillati</taxon>
        <taxon>Actinomycetota</taxon>
        <taxon>Actinomycetes</taxon>
        <taxon>Mycobacteriales</taxon>
        <taxon>Nocardiaceae</taxon>
        <taxon>Rhodococcus</taxon>
    </lineage>
</organism>
<protein>
    <submittedName>
        <fullName evidence="9">VTT domain-containing protein</fullName>
    </submittedName>
</protein>
<proteinExistence type="inferred from homology"/>
<evidence type="ECO:0000256" key="7">
    <source>
        <dbReference type="RuleBase" id="RU367016"/>
    </source>
</evidence>
<feature type="transmembrane region" description="Helical" evidence="7">
    <location>
        <begin position="76"/>
        <end position="98"/>
    </location>
</feature>
<keyword evidence="4 7" id="KW-0812">Transmembrane</keyword>
<keyword evidence="10" id="KW-1185">Reference proteome</keyword>
<evidence type="ECO:0000256" key="1">
    <source>
        <dbReference type="ARBA" id="ARBA00004651"/>
    </source>
</evidence>
<evidence type="ECO:0000256" key="3">
    <source>
        <dbReference type="ARBA" id="ARBA00022475"/>
    </source>
</evidence>
<dbReference type="InterPro" id="IPR032816">
    <property type="entry name" value="VTT_dom"/>
</dbReference>
<name>A0ABY6P182_9NOCA</name>
<dbReference type="EMBL" id="CP110615">
    <property type="protein sequence ID" value="UZJ25031.1"/>
    <property type="molecule type" value="Genomic_DNA"/>
</dbReference>
<dbReference type="PANTHER" id="PTHR30353">
    <property type="entry name" value="INNER MEMBRANE PROTEIN DEDA-RELATED"/>
    <property type="match status" value="1"/>
</dbReference>
<gene>
    <name evidence="9" type="ORF">RHODO2019_00500</name>
</gene>
<accession>A0ABY6P182</accession>
<feature type="transmembrane region" description="Helical" evidence="7">
    <location>
        <begin position="20"/>
        <end position="44"/>
    </location>
</feature>
<evidence type="ECO:0000256" key="4">
    <source>
        <dbReference type="ARBA" id="ARBA00022692"/>
    </source>
</evidence>
<feature type="transmembrane region" description="Helical" evidence="7">
    <location>
        <begin position="165"/>
        <end position="183"/>
    </location>
</feature>